<gene>
    <name evidence="2" type="ORF">DFL_000049</name>
</gene>
<dbReference type="Proteomes" id="UP000283090">
    <property type="component" value="Unassembled WGS sequence"/>
</dbReference>
<name>A0A437ACN0_ARTFL</name>
<dbReference type="VEuPathDB" id="FungiDB:DFL_000049"/>
<evidence type="ECO:0000313" key="2">
    <source>
        <dbReference type="EMBL" id="RVD89025.1"/>
    </source>
</evidence>
<evidence type="ECO:0000256" key="1">
    <source>
        <dbReference type="SAM" id="MobiDB-lite"/>
    </source>
</evidence>
<dbReference type="EMBL" id="SAEB01000001">
    <property type="protein sequence ID" value="RVD89025.1"/>
    <property type="molecule type" value="Genomic_DNA"/>
</dbReference>
<feature type="compositionally biased region" description="Polar residues" evidence="1">
    <location>
        <begin position="11"/>
        <end position="21"/>
    </location>
</feature>
<proteinExistence type="predicted"/>
<reference evidence="2 3" key="1">
    <citation type="submission" date="2019-01" db="EMBL/GenBank/DDBJ databases">
        <title>Intercellular communication is required for trap formation in the nematode-trapping fungus Duddingtonia flagrans.</title>
        <authorList>
            <person name="Youssar L."/>
            <person name="Wernet V."/>
            <person name="Hensel N."/>
            <person name="Hildebrandt H.-G."/>
            <person name="Fischer R."/>
        </authorList>
    </citation>
    <scope>NUCLEOTIDE SEQUENCE [LARGE SCALE GENOMIC DNA]</scope>
    <source>
        <strain evidence="2 3">CBS H-5679</strain>
    </source>
</reference>
<dbReference type="AlphaFoldDB" id="A0A437ACN0"/>
<dbReference type="OrthoDB" id="10365727at2759"/>
<organism evidence="2 3">
    <name type="scientific">Arthrobotrys flagrans</name>
    <name type="common">Nematode-trapping fungus</name>
    <name type="synonym">Trichothecium flagrans</name>
    <dbReference type="NCBI Taxonomy" id="97331"/>
    <lineage>
        <taxon>Eukaryota</taxon>
        <taxon>Fungi</taxon>
        <taxon>Dikarya</taxon>
        <taxon>Ascomycota</taxon>
        <taxon>Pezizomycotina</taxon>
        <taxon>Orbiliomycetes</taxon>
        <taxon>Orbiliales</taxon>
        <taxon>Orbiliaceae</taxon>
        <taxon>Arthrobotrys</taxon>
    </lineage>
</organism>
<keyword evidence="3" id="KW-1185">Reference proteome</keyword>
<feature type="region of interest" description="Disordered" evidence="1">
    <location>
        <begin position="1"/>
        <end position="21"/>
    </location>
</feature>
<sequence length="248" mass="28484">MVRPAHYVRPSQPQTHAQNSGVTLNQRLSDRLATLVAGPTSPETIPYWWRRSNTLETGDEVLNESLTRTIGEVCDILEISREELDECKRFFTSARQKSLYHDRFDIVTTIGEEVDLEDVILDRIDVFKLIYAVCSDGPAAEQIDDFFKSALLRSIPRYFKHPHRPPPKHLIMQETWKNKPLATTESEGGCVPASQDHYARLLIIARDGGMEVDAPVFRKYKGIKWTCKVAMYMHLVATERSRRVPPRF</sequence>
<protein>
    <submittedName>
        <fullName evidence="2">Uncharacterized protein</fullName>
    </submittedName>
</protein>
<comment type="caution">
    <text evidence="2">The sequence shown here is derived from an EMBL/GenBank/DDBJ whole genome shotgun (WGS) entry which is preliminary data.</text>
</comment>
<evidence type="ECO:0000313" key="3">
    <source>
        <dbReference type="Proteomes" id="UP000283090"/>
    </source>
</evidence>
<dbReference type="RefSeq" id="XP_067494569.1">
    <property type="nucleotide sequence ID" value="XM_067634072.1"/>
</dbReference>
<accession>A0A437ACN0</accession>
<dbReference type="GeneID" id="93582360"/>